<dbReference type="AlphaFoldDB" id="A0A2K1L2K9"/>
<evidence type="ECO:0000313" key="2">
    <source>
        <dbReference type="EnsemblPlants" id="PAC:32933373.CDS.1"/>
    </source>
</evidence>
<dbReference type="PaxDb" id="3218-PP1S125_48V6.1"/>
<protein>
    <submittedName>
        <fullName evidence="1 2">Uncharacterized protein</fullName>
    </submittedName>
</protein>
<keyword evidence="3" id="KW-1185">Reference proteome</keyword>
<accession>A0A2K1L2K9</accession>
<gene>
    <name evidence="1" type="ORF">PHYPA_003057</name>
</gene>
<evidence type="ECO:0000313" key="3">
    <source>
        <dbReference type="Proteomes" id="UP000006727"/>
    </source>
</evidence>
<reference evidence="1 3" key="2">
    <citation type="journal article" date="2018" name="Plant J.">
        <title>The Physcomitrella patens chromosome-scale assembly reveals moss genome structure and evolution.</title>
        <authorList>
            <person name="Lang D."/>
            <person name="Ullrich K.K."/>
            <person name="Murat F."/>
            <person name="Fuchs J."/>
            <person name="Jenkins J."/>
            <person name="Haas F.B."/>
            <person name="Piednoel M."/>
            <person name="Gundlach H."/>
            <person name="Van Bel M."/>
            <person name="Meyberg R."/>
            <person name="Vives C."/>
            <person name="Morata J."/>
            <person name="Symeonidi A."/>
            <person name="Hiss M."/>
            <person name="Muchero W."/>
            <person name="Kamisugi Y."/>
            <person name="Saleh O."/>
            <person name="Blanc G."/>
            <person name="Decker E.L."/>
            <person name="van Gessel N."/>
            <person name="Grimwood J."/>
            <person name="Hayes R.D."/>
            <person name="Graham S.W."/>
            <person name="Gunter L.E."/>
            <person name="McDaniel S.F."/>
            <person name="Hoernstein S.N.W."/>
            <person name="Larsson A."/>
            <person name="Li F.W."/>
            <person name="Perroud P.F."/>
            <person name="Phillips J."/>
            <person name="Ranjan P."/>
            <person name="Rokshar D.S."/>
            <person name="Rothfels C.J."/>
            <person name="Schneider L."/>
            <person name="Shu S."/>
            <person name="Stevenson D.W."/>
            <person name="Thummler F."/>
            <person name="Tillich M."/>
            <person name="Villarreal Aguilar J.C."/>
            <person name="Widiez T."/>
            <person name="Wong G.K."/>
            <person name="Wymore A."/>
            <person name="Zhang Y."/>
            <person name="Zimmer A.D."/>
            <person name="Quatrano R.S."/>
            <person name="Mayer K.F.X."/>
            <person name="Goodstein D."/>
            <person name="Casacuberta J.M."/>
            <person name="Vandepoele K."/>
            <person name="Reski R."/>
            <person name="Cuming A.C."/>
            <person name="Tuskan G.A."/>
            <person name="Maumus F."/>
            <person name="Salse J."/>
            <person name="Schmutz J."/>
            <person name="Rensing S.A."/>
        </authorList>
    </citation>
    <scope>NUCLEOTIDE SEQUENCE [LARGE SCALE GENOMIC DNA]</scope>
    <source>
        <strain evidence="2 3">cv. Gransden 2004</strain>
    </source>
</reference>
<proteinExistence type="predicted"/>
<reference evidence="1 3" key="1">
    <citation type="journal article" date="2008" name="Science">
        <title>The Physcomitrella genome reveals evolutionary insights into the conquest of land by plants.</title>
        <authorList>
            <person name="Rensing S."/>
            <person name="Lang D."/>
            <person name="Zimmer A."/>
            <person name="Terry A."/>
            <person name="Salamov A."/>
            <person name="Shapiro H."/>
            <person name="Nishiyama T."/>
            <person name="Perroud P.-F."/>
            <person name="Lindquist E."/>
            <person name="Kamisugi Y."/>
            <person name="Tanahashi T."/>
            <person name="Sakakibara K."/>
            <person name="Fujita T."/>
            <person name="Oishi K."/>
            <person name="Shin-I T."/>
            <person name="Kuroki Y."/>
            <person name="Toyoda A."/>
            <person name="Suzuki Y."/>
            <person name="Hashimoto A."/>
            <person name="Yamaguchi K."/>
            <person name="Sugano A."/>
            <person name="Kohara Y."/>
            <person name="Fujiyama A."/>
            <person name="Anterola A."/>
            <person name="Aoki S."/>
            <person name="Ashton N."/>
            <person name="Barbazuk W.B."/>
            <person name="Barker E."/>
            <person name="Bennetzen J."/>
            <person name="Bezanilla M."/>
            <person name="Blankenship R."/>
            <person name="Cho S.H."/>
            <person name="Dutcher S."/>
            <person name="Estelle M."/>
            <person name="Fawcett J.A."/>
            <person name="Gundlach H."/>
            <person name="Hanada K."/>
            <person name="Heyl A."/>
            <person name="Hicks K.A."/>
            <person name="Hugh J."/>
            <person name="Lohr M."/>
            <person name="Mayer K."/>
            <person name="Melkozernov A."/>
            <person name="Murata T."/>
            <person name="Nelson D."/>
            <person name="Pils B."/>
            <person name="Prigge M."/>
            <person name="Reiss B."/>
            <person name="Renner T."/>
            <person name="Rombauts S."/>
            <person name="Rushton P."/>
            <person name="Sanderfoot A."/>
            <person name="Schween G."/>
            <person name="Shiu S.-H."/>
            <person name="Stueber K."/>
            <person name="Theodoulou F.L."/>
            <person name="Tu H."/>
            <person name="Van de Peer Y."/>
            <person name="Verrier P.J."/>
            <person name="Waters E."/>
            <person name="Wood A."/>
            <person name="Yang L."/>
            <person name="Cove D."/>
            <person name="Cuming A."/>
            <person name="Hasebe M."/>
            <person name="Lucas S."/>
            <person name="Mishler D.B."/>
            <person name="Reski R."/>
            <person name="Grigoriev I."/>
            <person name="Quatrano R.S."/>
            <person name="Boore J.L."/>
        </authorList>
    </citation>
    <scope>NUCLEOTIDE SEQUENCE [LARGE SCALE GENOMIC DNA]</scope>
    <source>
        <strain evidence="2 3">cv. Gransden 2004</strain>
    </source>
</reference>
<dbReference type="Proteomes" id="UP000006727">
    <property type="component" value="Chromosome 2"/>
</dbReference>
<dbReference type="InParanoid" id="A0A2K1L2K9"/>
<name>A0A2K1L2K9_PHYPA</name>
<dbReference type="Gramene" id="Pp3c2_21920V3.1">
    <property type="protein sequence ID" value="PAC:32933373.CDS.1"/>
    <property type="gene ID" value="Pp3c2_21920"/>
</dbReference>
<dbReference type="EnsemblPlants" id="Pp3c2_21920V3.1">
    <property type="protein sequence ID" value="PAC:32933373.CDS.1"/>
    <property type="gene ID" value="Pp3c2_21920"/>
</dbReference>
<sequence length="132" mass="14985">MGVQDAYNNPVHLGHCQLGGHAVDDRFIRLWLWQMQRKPKLDAEKVENNVEVANIILKDAGNKLKVCSDIENRHIQLPPANFRRKNLDGLKSNQEAEVSTIKRSYSQCTELGEAFEPMHIDVENVALTGTYT</sequence>
<evidence type="ECO:0000313" key="1">
    <source>
        <dbReference type="EMBL" id="PNR60264.1"/>
    </source>
</evidence>
<reference evidence="2" key="3">
    <citation type="submission" date="2020-12" db="UniProtKB">
        <authorList>
            <consortium name="EnsemblPlants"/>
        </authorList>
    </citation>
    <scope>IDENTIFICATION</scope>
</reference>
<dbReference type="EMBL" id="ABEU02000002">
    <property type="protein sequence ID" value="PNR60264.1"/>
    <property type="molecule type" value="Genomic_DNA"/>
</dbReference>
<organism evidence="1">
    <name type="scientific">Physcomitrium patens</name>
    <name type="common">Spreading-leaved earth moss</name>
    <name type="synonym">Physcomitrella patens</name>
    <dbReference type="NCBI Taxonomy" id="3218"/>
    <lineage>
        <taxon>Eukaryota</taxon>
        <taxon>Viridiplantae</taxon>
        <taxon>Streptophyta</taxon>
        <taxon>Embryophyta</taxon>
        <taxon>Bryophyta</taxon>
        <taxon>Bryophytina</taxon>
        <taxon>Bryopsida</taxon>
        <taxon>Funariidae</taxon>
        <taxon>Funariales</taxon>
        <taxon>Funariaceae</taxon>
        <taxon>Physcomitrium</taxon>
    </lineage>
</organism>